<protein>
    <recommendedName>
        <fullName evidence="6">Clp1 P-loop domain-containing protein</fullName>
    </recommendedName>
</protein>
<dbReference type="EMBL" id="JAHDYR010000038">
    <property type="protein sequence ID" value="KAG9392248.1"/>
    <property type="molecule type" value="Genomic_DNA"/>
</dbReference>
<dbReference type="Proteomes" id="UP000717585">
    <property type="component" value="Unassembled WGS sequence"/>
</dbReference>
<evidence type="ECO:0000313" key="8">
    <source>
        <dbReference type="Proteomes" id="UP000717585"/>
    </source>
</evidence>
<evidence type="ECO:0000256" key="1">
    <source>
        <dbReference type="ARBA" id="ARBA00011003"/>
    </source>
</evidence>
<dbReference type="Gene3D" id="3.40.50.300">
    <property type="entry name" value="P-loop containing nucleotide triphosphate hydrolases"/>
    <property type="match status" value="1"/>
</dbReference>
<keyword evidence="5" id="KW-0067">ATP-binding</keyword>
<dbReference type="InterPro" id="IPR045116">
    <property type="entry name" value="Clp1/Grc3"/>
</dbReference>
<dbReference type="PANTHER" id="PTHR12755:SF3">
    <property type="entry name" value="POLYNUCLEOTIDE 5'-HYDROXYL-KINASE NOL9"/>
    <property type="match status" value="1"/>
</dbReference>
<dbReference type="Pfam" id="PF16575">
    <property type="entry name" value="CLP1_P"/>
    <property type="match status" value="1"/>
</dbReference>
<evidence type="ECO:0000259" key="6">
    <source>
        <dbReference type="Pfam" id="PF16575"/>
    </source>
</evidence>
<feature type="domain" description="Clp1 P-loop" evidence="6">
    <location>
        <begin position="183"/>
        <end position="329"/>
    </location>
</feature>
<dbReference type="AlphaFoldDB" id="A0A8J6ARN4"/>
<dbReference type="GO" id="GO:0005524">
    <property type="term" value="F:ATP binding"/>
    <property type="evidence" value="ECO:0007669"/>
    <property type="project" value="UniProtKB-KW"/>
</dbReference>
<evidence type="ECO:0000256" key="4">
    <source>
        <dbReference type="ARBA" id="ARBA00022777"/>
    </source>
</evidence>
<keyword evidence="8" id="KW-1185">Reference proteome</keyword>
<name>A0A8J6ARN4_9EUKA</name>
<evidence type="ECO:0000313" key="7">
    <source>
        <dbReference type="EMBL" id="KAG9392248.1"/>
    </source>
</evidence>
<dbReference type="OrthoDB" id="2405412at2759"/>
<dbReference type="GO" id="GO:0005634">
    <property type="term" value="C:nucleus"/>
    <property type="evidence" value="ECO:0007669"/>
    <property type="project" value="TreeGrafter"/>
</dbReference>
<dbReference type="InterPro" id="IPR027417">
    <property type="entry name" value="P-loop_NTPase"/>
</dbReference>
<reference evidence="7" key="1">
    <citation type="submission" date="2021-05" db="EMBL/GenBank/DDBJ databases">
        <title>A free-living protist that lacks canonical eukaryotic 1 DNA replication and segregation systems.</title>
        <authorList>
            <person name="Salas-Leiva D.E."/>
            <person name="Tromer E.C."/>
            <person name="Curtis B.A."/>
            <person name="Jerlstrom-Hultqvist J."/>
            <person name="Kolisko M."/>
            <person name="Yi Z."/>
            <person name="Salas-Leiva J.S."/>
            <person name="Gallot-Lavallee L."/>
            <person name="Kops G.J.P.L."/>
            <person name="Archibald J.M."/>
            <person name="Simpson A.G.B."/>
            <person name="Roger A.J."/>
        </authorList>
    </citation>
    <scope>NUCLEOTIDE SEQUENCE</scope>
    <source>
        <strain evidence="7">BICM</strain>
    </source>
</reference>
<keyword evidence="2" id="KW-0808">Transferase</keyword>
<accession>A0A8J6ARN4</accession>
<dbReference type="GO" id="GO:0006396">
    <property type="term" value="P:RNA processing"/>
    <property type="evidence" value="ECO:0007669"/>
    <property type="project" value="InterPro"/>
</dbReference>
<dbReference type="PANTHER" id="PTHR12755">
    <property type="entry name" value="CLEAVAGE/POLYADENYLATION FACTOR IA SUBUNIT CLP1P"/>
    <property type="match status" value="1"/>
</dbReference>
<evidence type="ECO:0000256" key="5">
    <source>
        <dbReference type="ARBA" id="ARBA00022840"/>
    </source>
</evidence>
<organism evidence="7 8">
    <name type="scientific">Carpediemonas membranifera</name>
    <dbReference type="NCBI Taxonomy" id="201153"/>
    <lineage>
        <taxon>Eukaryota</taxon>
        <taxon>Metamonada</taxon>
        <taxon>Carpediemonas-like organisms</taxon>
        <taxon>Carpediemonas</taxon>
    </lineage>
</organism>
<keyword evidence="3" id="KW-0547">Nucleotide-binding</keyword>
<proteinExistence type="inferred from homology"/>
<dbReference type="SUPFAM" id="SSF52540">
    <property type="entry name" value="P-loop containing nucleoside triphosphate hydrolases"/>
    <property type="match status" value="1"/>
</dbReference>
<dbReference type="InterPro" id="IPR032319">
    <property type="entry name" value="CLP1_P"/>
</dbReference>
<comment type="caution">
    <text evidence="7">The sequence shown here is derived from an EMBL/GenBank/DDBJ whole genome shotgun (WGS) entry which is preliminary data.</text>
</comment>
<comment type="similarity">
    <text evidence="1">Belongs to the Clp1 family. NOL9/GRC3 subfamily.</text>
</comment>
<evidence type="ECO:0000256" key="2">
    <source>
        <dbReference type="ARBA" id="ARBA00022679"/>
    </source>
</evidence>
<evidence type="ECO:0000256" key="3">
    <source>
        <dbReference type="ARBA" id="ARBA00022741"/>
    </source>
</evidence>
<sequence length="529" mass="57431">MSRGAPSPFIIENDEDEDQIYTVIGSAKLSISAPDGVPVTVNGRELYSDVEQDEEPSFSFVHFKHKSPLTLVLPPDAKATLTPLPTKLGSRLMPHHMQGFMEKPHTLPAAAAFPLGRKQFRGVYATEIAVKEGKEESAEVKDNRTAHRWAKILAESDHFRVPSAQNSLLLRKKPKRPSIAVLGEVGAGKSSMVRILVNTLLNSADRVLLVDLDVGRPEFAPPGVMSVSIITQDHDTVVGTTEPAVLTGDPRQFSPALSVCLGDTHIQDCQLKFIACVQDLARRAEGLLNEDPAVPIVINTPGYRQGWGRAEICSALTSFAPTTLALVRRPVAEGEYDHDRAGFAMADSMGRDVPIVELPAIVGGRRLDPDSNRALHGAAYFLDPRRVNMQQYATGSLVACLREVAPFRVPWIGFDPAIKVIGWNGETPTPVDVLWRIVALETSSGVFVGLGLVRRVITDQHGRVQLVVATPADPTTASRLVLTKLEIPIAFHEPYNDQTSFVSRDVLSGTPVADAKMNKGSALPRKKAG</sequence>
<gene>
    <name evidence="7" type="ORF">J8273_5233</name>
</gene>
<dbReference type="GO" id="GO:0051731">
    <property type="term" value="F:polynucleotide 5'-hydroxyl-kinase activity"/>
    <property type="evidence" value="ECO:0007669"/>
    <property type="project" value="InterPro"/>
</dbReference>
<keyword evidence="4" id="KW-0418">Kinase</keyword>